<evidence type="ECO:0000256" key="1">
    <source>
        <dbReference type="ARBA" id="ARBA00006962"/>
    </source>
</evidence>
<feature type="domain" description="Diacylglycerol glucosyltransferase N-terminal" evidence="4">
    <location>
        <begin position="9"/>
        <end position="168"/>
    </location>
</feature>
<dbReference type="InterPro" id="IPR009695">
    <property type="entry name" value="Diacylglyc_glucosyltr_N"/>
</dbReference>
<dbReference type="AlphaFoldDB" id="A0A367R247"/>
<dbReference type="Pfam" id="PF06925">
    <property type="entry name" value="MGDG_synth"/>
    <property type="match status" value="1"/>
</dbReference>
<gene>
    <name evidence="5" type="ORF">A6770_21925</name>
</gene>
<dbReference type="Gene3D" id="3.40.50.2000">
    <property type="entry name" value="Glycogen Phosphorylase B"/>
    <property type="match status" value="1"/>
</dbReference>
<keyword evidence="3 5" id="KW-0808">Transferase</keyword>
<dbReference type="GO" id="GO:0016020">
    <property type="term" value="C:membrane"/>
    <property type="evidence" value="ECO:0007669"/>
    <property type="project" value="GOC"/>
</dbReference>
<accession>A0A367R247</accession>
<protein>
    <submittedName>
        <fullName evidence="5">UDP-N-acetylglucosamine--LPS N-acetylglucosamine transferase</fullName>
    </submittedName>
</protein>
<dbReference type="Proteomes" id="UP000252107">
    <property type="component" value="Unassembled WGS sequence"/>
</dbReference>
<sequence>MIYDLGGGHRSTANALQKIIEKRNLPWEIHIVDAFKEIIGMTAPQDVYNNLILKKNWAKIISEPLLVPLFKLQIRLWHFAWLARFKKYWQQHQPDIVVSLLPYINRLLYESLQAVSPNIPFVTLPIDFADCPPNFWIESQKQFLICPTERMVEQAQKLGYQKEQIFPISGMVINPQIYEPITVNCQVERQRLGLEPNLPTALIMFGGYGSNAMIEIAQCLEQSSLKIQLIFICGRNEKLANILRHSQSRLPRYVENFTNEISYYMYLSDFFIGKPGPGSLSEAVAMKLPVITECNALTLFQERASTQWLVNHEFGIVVDHFRDIKTAVAELIQPENLARYRANVAAYKNRAVFEVADILESIIKNSFSSVTLSPNVDICNQLSSTV</sequence>
<evidence type="ECO:0000313" key="5">
    <source>
        <dbReference type="EMBL" id="RCJ29614.1"/>
    </source>
</evidence>
<dbReference type="GO" id="GO:0016758">
    <property type="term" value="F:hexosyltransferase activity"/>
    <property type="evidence" value="ECO:0007669"/>
    <property type="project" value="InterPro"/>
</dbReference>
<comment type="similarity">
    <text evidence="1">Belongs to the glycosyltransferase 28 family.</text>
</comment>
<keyword evidence="6" id="KW-1185">Reference proteome</keyword>
<comment type="caution">
    <text evidence="5">The sequence shown here is derived from an EMBL/GenBank/DDBJ whole genome shotgun (WGS) entry which is preliminary data.</text>
</comment>
<organism evidence="5 6">
    <name type="scientific">Nostoc minutum NIES-26</name>
    <dbReference type="NCBI Taxonomy" id="1844469"/>
    <lineage>
        <taxon>Bacteria</taxon>
        <taxon>Bacillati</taxon>
        <taxon>Cyanobacteriota</taxon>
        <taxon>Cyanophyceae</taxon>
        <taxon>Nostocales</taxon>
        <taxon>Nostocaceae</taxon>
        <taxon>Nostoc</taxon>
    </lineage>
</organism>
<reference evidence="5" key="1">
    <citation type="submission" date="2016-04" db="EMBL/GenBank/DDBJ databases">
        <authorList>
            <person name="Tabuchi Yagui T.R."/>
        </authorList>
    </citation>
    <scope>NUCLEOTIDE SEQUENCE [LARGE SCALE GENOMIC DNA]</scope>
    <source>
        <strain evidence="5">NIES-26</strain>
    </source>
</reference>
<dbReference type="SUPFAM" id="SSF53756">
    <property type="entry name" value="UDP-Glycosyltransferase/glycogen phosphorylase"/>
    <property type="match status" value="1"/>
</dbReference>
<evidence type="ECO:0000259" key="4">
    <source>
        <dbReference type="Pfam" id="PF06925"/>
    </source>
</evidence>
<keyword evidence="2" id="KW-0328">Glycosyltransferase</keyword>
<dbReference type="GO" id="GO:0009247">
    <property type="term" value="P:glycolipid biosynthetic process"/>
    <property type="evidence" value="ECO:0007669"/>
    <property type="project" value="InterPro"/>
</dbReference>
<dbReference type="PANTHER" id="PTHR43025:SF3">
    <property type="entry name" value="MONOGALACTOSYLDIACYLGLYCEROL SYNTHASE 1, CHLOROPLASTIC"/>
    <property type="match status" value="1"/>
</dbReference>
<evidence type="ECO:0000313" key="6">
    <source>
        <dbReference type="Proteomes" id="UP000252107"/>
    </source>
</evidence>
<name>A0A367R247_9NOSO</name>
<dbReference type="EMBL" id="LXQD01000287">
    <property type="protein sequence ID" value="RCJ29614.1"/>
    <property type="molecule type" value="Genomic_DNA"/>
</dbReference>
<evidence type="ECO:0000256" key="2">
    <source>
        <dbReference type="ARBA" id="ARBA00022676"/>
    </source>
</evidence>
<proteinExistence type="inferred from homology"/>
<evidence type="ECO:0000256" key="3">
    <source>
        <dbReference type="ARBA" id="ARBA00022679"/>
    </source>
</evidence>
<dbReference type="PANTHER" id="PTHR43025">
    <property type="entry name" value="MONOGALACTOSYLDIACYLGLYCEROL SYNTHASE"/>
    <property type="match status" value="1"/>
</dbReference>
<dbReference type="InterPro" id="IPR050519">
    <property type="entry name" value="Glycosyltransf_28_UgtP"/>
</dbReference>